<comment type="caution">
    <text evidence="4">The sequence shown here is derived from an EMBL/GenBank/DDBJ whole genome shotgun (WGS) entry which is preliminary data.</text>
</comment>
<dbReference type="GO" id="GO:0016407">
    <property type="term" value="F:acetyltransferase activity"/>
    <property type="evidence" value="ECO:0007669"/>
    <property type="project" value="InterPro"/>
</dbReference>
<dbReference type="EMBL" id="CAJPDQ010000011">
    <property type="protein sequence ID" value="CAF9916223.1"/>
    <property type="molecule type" value="Genomic_DNA"/>
</dbReference>
<dbReference type="PANTHER" id="PTHR23416">
    <property type="entry name" value="SIALIC ACID SYNTHASE-RELATED"/>
    <property type="match status" value="1"/>
</dbReference>
<dbReference type="InterPro" id="IPR011004">
    <property type="entry name" value="Trimer_LpxA-like_sf"/>
</dbReference>
<dbReference type="GO" id="GO:0008374">
    <property type="term" value="F:O-acyltransferase activity"/>
    <property type="evidence" value="ECO:0007669"/>
    <property type="project" value="TreeGrafter"/>
</dbReference>
<keyword evidence="5" id="KW-1185">Reference proteome</keyword>
<protein>
    <recommendedName>
        <fullName evidence="3">Maltose/galactoside acetyltransferase domain-containing protein</fullName>
    </recommendedName>
</protein>
<dbReference type="InterPro" id="IPR024688">
    <property type="entry name" value="Mac_dom"/>
</dbReference>
<organism evidence="4 5">
    <name type="scientific">Gomphillus americanus</name>
    <dbReference type="NCBI Taxonomy" id="1940652"/>
    <lineage>
        <taxon>Eukaryota</taxon>
        <taxon>Fungi</taxon>
        <taxon>Dikarya</taxon>
        <taxon>Ascomycota</taxon>
        <taxon>Pezizomycotina</taxon>
        <taxon>Lecanoromycetes</taxon>
        <taxon>OSLEUM clade</taxon>
        <taxon>Ostropomycetidae</taxon>
        <taxon>Ostropales</taxon>
        <taxon>Graphidaceae</taxon>
        <taxon>Gomphilloideae</taxon>
        <taxon>Gomphillus</taxon>
    </lineage>
</organism>
<dbReference type="Pfam" id="PF00132">
    <property type="entry name" value="Hexapep"/>
    <property type="match status" value="1"/>
</dbReference>
<dbReference type="InterPro" id="IPR051159">
    <property type="entry name" value="Hexapeptide_acetyltransf"/>
</dbReference>
<name>A0A8H3IF42_9LECA</name>
<evidence type="ECO:0000256" key="1">
    <source>
        <dbReference type="ARBA" id="ARBA00007274"/>
    </source>
</evidence>
<dbReference type="Pfam" id="PF12464">
    <property type="entry name" value="Mac"/>
    <property type="match status" value="1"/>
</dbReference>
<accession>A0A8H3IF42</accession>
<keyword evidence="2" id="KW-0808">Transferase</keyword>
<evidence type="ECO:0000259" key="3">
    <source>
        <dbReference type="SMART" id="SM01266"/>
    </source>
</evidence>
<dbReference type="SMART" id="SM01266">
    <property type="entry name" value="Mac"/>
    <property type="match status" value="1"/>
</dbReference>
<feature type="domain" description="Maltose/galactoside acetyltransferase" evidence="3">
    <location>
        <begin position="13"/>
        <end position="67"/>
    </location>
</feature>
<evidence type="ECO:0000256" key="2">
    <source>
        <dbReference type="ARBA" id="ARBA00022679"/>
    </source>
</evidence>
<evidence type="ECO:0000313" key="5">
    <source>
        <dbReference type="Proteomes" id="UP000664169"/>
    </source>
</evidence>
<proteinExistence type="inferred from homology"/>
<dbReference type="SUPFAM" id="SSF51161">
    <property type="entry name" value="Trimeric LpxA-like enzymes"/>
    <property type="match status" value="1"/>
</dbReference>
<dbReference type="PANTHER" id="PTHR23416:SF54">
    <property type="entry name" value="ACETYLTRANSFERASE, CYSE_LACA_LPXA_NODL FAMILY (AFU_ORTHOLOGUE AFUA_2G08430)-RELATED"/>
    <property type="match status" value="1"/>
</dbReference>
<dbReference type="InterPro" id="IPR001451">
    <property type="entry name" value="Hexapep"/>
</dbReference>
<gene>
    <name evidence="4" type="ORF">GOMPHAMPRED_000932</name>
</gene>
<dbReference type="OrthoDB" id="25818at2759"/>
<reference evidence="4" key="1">
    <citation type="submission" date="2021-03" db="EMBL/GenBank/DDBJ databases">
        <authorList>
            <person name="Tagirdzhanova G."/>
        </authorList>
    </citation>
    <scope>NUCLEOTIDE SEQUENCE</scope>
</reference>
<evidence type="ECO:0000313" key="4">
    <source>
        <dbReference type="EMBL" id="CAF9916223.1"/>
    </source>
</evidence>
<dbReference type="CDD" id="cd03357">
    <property type="entry name" value="LbH_MAT_GAT"/>
    <property type="match status" value="1"/>
</dbReference>
<dbReference type="AlphaFoldDB" id="A0A8H3IF42"/>
<dbReference type="Gene3D" id="2.160.10.10">
    <property type="entry name" value="Hexapeptide repeat proteins"/>
    <property type="match status" value="1"/>
</dbReference>
<comment type="similarity">
    <text evidence="1">Belongs to the transferase hexapeptide repeat family.</text>
</comment>
<dbReference type="Proteomes" id="UP000664169">
    <property type="component" value="Unassembled WGS sequence"/>
</dbReference>
<sequence>MAVSPAVKMSENRSRALRGELYYAFTEEMAGMRRRCAKAVHAFNHAGDVSRREAVELWRAIIDDTSPLPPATSESDQYPAYPWVEPPIRIDYGTNVRIAEGVFINYNCTILDTCILTIGARTLIGPNVSLYAASHPLDPEVRNGTAGPEDGKDITIEEDCWICGNVVVLAGVRIGRGSTVGAGSVVTKSVAPYTIVAGNPARFIKEAPRGTKAEITSGALEALKMDQARQ</sequence>